<sequence>MSPSPEVDRMPRRLFRRRQRQRRRRAGHSPAPDPRPQAPYTATLVDALRFHRDSLDAALKQIPPGLSPARGPGRATIALSFLAARRLARAASRLAAASALAPANTVGPRKRIRLDTTQ</sequence>
<dbReference type="EMBL" id="KB932202">
    <property type="protein sequence ID" value="KCV72311.1"/>
    <property type="molecule type" value="Genomic_DNA"/>
</dbReference>
<evidence type="ECO:0000313" key="3">
    <source>
        <dbReference type="Proteomes" id="UP000030693"/>
    </source>
</evidence>
<organism evidence="2">
    <name type="scientific">Fonticula alba</name>
    <name type="common">Slime mold</name>
    <dbReference type="NCBI Taxonomy" id="691883"/>
    <lineage>
        <taxon>Eukaryota</taxon>
        <taxon>Rotosphaerida</taxon>
        <taxon>Fonticulaceae</taxon>
        <taxon>Fonticula</taxon>
    </lineage>
</organism>
<accession>A0A058ZED8</accession>
<feature type="compositionally biased region" description="Basic and acidic residues" evidence="1">
    <location>
        <begin position="1"/>
        <end position="11"/>
    </location>
</feature>
<dbReference type="RefSeq" id="XP_009493889.1">
    <property type="nucleotide sequence ID" value="XM_009495614.1"/>
</dbReference>
<dbReference type="GeneID" id="20526432"/>
<keyword evidence="3" id="KW-1185">Reference proteome</keyword>
<feature type="region of interest" description="Disordered" evidence="1">
    <location>
        <begin position="98"/>
        <end position="118"/>
    </location>
</feature>
<feature type="region of interest" description="Disordered" evidence="1">
    <location>
        <begin position="1"/>
        <end position="40"/>
    </location>
</feature>
<dbReference type="AlphaFoldDB" id="A0A058ZED8"/>
<feature type="compositionally biased region" description="Basic residues" evidence="1">
    <location>
        <begin position="12"/>
        <end position="27"/>
    </location>
</feature>
<evidence type="ECO:0000313" key="2">
    <source>
        <dbReference type="EMBL" id="KCV72311.1"/>
    </source>
</evidence>
<name>A0A058ZED8_FONAL</name>
<protein>
    <submittedName>
        <fullName evidence="2">Uncharacterized protein</fullName>
    </submittedName>
</protein>
<gene>
    <name evidence="2" type="ORF">H696_01707</name>
</gene>
<dbReference type="Proteomes" id="UP000030693">
    <property type="component" value="Unassembled WGS sequence"/>
</dbReference>
<reference evidence="2" key="1">
    <citation type="submission" date="2013-04" db="EMBL/GenBank/DDBJ databases">
        <title>The Genome Sequence of Fonticula alba ATCC 38817.</title>
        <authorList>
            <consortium name="The Broad Institute Genomics Platform"/>
            <person name="Russ C."/>
            <person name="Cuomo C."/>
            <person name="Burger G."/>
            <person name="Gray M.W."/>
            <person name="Holland P.W.H."/>
            <person name="King N."/>
            <person name="Lang F.B.F."/>
            <person name="Roger A.J."/>
            <person name="Ruiz-Trillo I."/>
            <person name="Brown M."/>
            <person name="Walker B."/>
            <person name="Young S."/>
            <person name="Zeng Q."/>
            <person name="Gargeya S."/>
            <person name="Fitzgerald M."/>
            <person name="Haas B."/>
            <person name="Abouelleil A."/>
            <person name="Allen A.W."/>
            <person name="Alvarado L."/>
            <person name="Arachchi H.M."/>
            <person name="Berlin A.M."/>
            <person name="Chapman S.B."/>
            <person name="Gainer-Dewar J."/>
            <person name="Goldberg J."/>
            <person name="Griggs A."/>
            <person name="Gujja S."/>
            <person name="Hansen M."/>
            <person name="Howarth C."/>
            <person name="Imamovic A."/>
            <person name="Ireland A."/>
            <person name="Larimer J."/>
            <person name="McCowan C."/>
            <person name="Murphy C."/>
            <person name="Pearson M."/>
            <person name="Poon T.W."/>
            <person name="Priest M."/>
            <person name="Roberts A."/>
            <person name="Saif S."/>
            <person name="Shea T."/>
            <person name="Sisk P."/>
            <person name="Sykes S."/>
            <person name="Wortman J."/>
            <person name="Nusbaum C."/>
            <person name="Birren B."/>
        </authorList>
    </citation>
    <scope>NUCLEOTIDE SEQUENCE [LARGE SCALE GENOMIC DNA]</scope>
    <source>
        <strain evidence="2">ATCC 38817</strain>
    </source>
</reference>
<evidence type="ECO:0000256" key="1">
    <source>
        <dbReference type="SAM" id="MobiDB-lite"/>
    </source>
</evidence>
<proteinExistence type="predicted"/>